<comment type="caution">
    <text evidence="3">The sequence shown here is derived from an EMBL/GenBank/DDBJ whole genome shotgun (WGS) entry which is preliminary data.</text>
</comment>
<dbReference type="PROSITE" id="PS50013">
    <property type="entry name" value="CHROMO_2"/>
    <property type="match status" value="1"/>
</dbReference>
<name>V9FCH2_PHYNI</name>
<proteinExistence type="predicted"/>
<feature type="compositionally biased region" description="Basic residues" evidence="1">
    <location>
        <begin position="78"/>
        <end position="87"/>
    </location>
</feature>
<feature type="region of interest" description="Disordered" evidence="1">
    <location>
        <begin position="45"/>
        <end position="87"/>
    </location>
</feature>
<evidence type="ECO:0000259" key="2">
    <source>
        <dbReference type="PROSITE" id="PS50013"/>
    </source>
</evidence>
<reference evidence="3 4" key="1">
    <citation type="submission" date="2013-11" db="EMBL/GenBank/DDBJ databases">
        <title>The Genome Sequence of Phytophthora parasitica P1569.</title>
        <authorList>
            <consortium name="The Broad Institute Genomics Platform"/>
            <person name="Russ C."/>
            <person name="Tyler B."/>
            <person name="Panabieres F."/>
            <person name="Shan W."/>
            <person name="Tripathy S."/>
            <person name="Grunwald N."/>
            <person name="Machado M."/>
            <person name="Johnson C.S."/>
            <person name="Arredondo F."/>
            <person name="Hong C."/>
            <person name="Coffey M."/>
            <person name="Young S.K."/>
            <person name="Zeng Q."/>
            <person name="Gargeya S."/>
            <person name="Fitzgerald M."/>
            <person name="Abouelleil A."/>
            <person name="Alvarado L."/>
            <person name="Chapman S.B."/>
            <person name="Gainer-Dewar J."/>
            <person name="Goldberg J."/>
            <person name="Griggs A."/>
            <person name="Gujja S."/>
            <person name="Hansen M."/>
            <person name="Howarth C."/>
            <person name="Imamovic A."/>
            <person name="Ireland A."/>
            <person name="Larimer J."/>
            <person name="McCowan C."/>
            <person name="Murphy C."/>
            <person name="Pearson M."/>
            <person name="Poon T.W."/>
            <person name="Priest M."/>
            <person name="Roberts A."/>
            <person name="Saif S."/>
            <person name="Shea T."/>
            <person name="Sykes S."/>
            <person name="Wortman J."/>
            <person name="Nusbaum C."/>
            <person name="Birren B."/>
        </authorList>
    </citation>
    <scope>NUCLEOTIDE SEQUENCE [LARGE SCALE GENOMIC DNA]</scope>
    <source>
        <strain evidence="3 4">P1569</strain>
    </source>
</reference>
<keyword evidence="4" id="KW-1185">Reference proteome</keyword>
<dbReference type="HOGENOM" id="CLU_2490195_0_0_1"/>
<organism evidence="3 4">
    <name type="scientific">Phytophthora nicotianae P1569</name>
    <dbReference type="NCBI Taxonomy" id="1317065"/>
    <lineage>
        <taxon>Eukaryota</taxon>
        <taxon>Sar</taxon>
        <taxon>Stramenopiles</taxon>
        <taxon>Oomycota</taxon>
        <taxon>Peronosporomycetes</taxon>
        <taxon>Peronosporales</taxon>
        <taxon>Peronosporaceae</taxon>
        <taxon>Phytophthora</taxon>
    </lineage>
</organism>
<accession>V9FCH2</accession>
<gene>
    <name evidence="3" type="ORF">F443_07491</name>
</gene>
<protein>
    <recommendedName>
        <fullName evidence="2">Chromo domain-containing protein</fullName>
    </recommendedName>
</protein>
<feature type="non-terminal residue" evidence="3">
    <location>
        <position position="1"/>
    </location>
</feature>
<evidence type="ECO:0000256" key="1">
    <source>
        <dbReference type="SAM" id="MobiDB-lite"/>
    </source>
</evidence>
<dbReference type="Proteomes" id="UP000018721">
    <property type="component" value="Unassembled WGS sequence"/>
</dbReference>
<evidence type="ECO:0000313" key="3">
    <source>
        <dbReference type="EMBL" id="ETI48473.1"/>
    </source>
</evidence>
<dbReference type="AlphaFoldDB" id="V9FCH2"/>
<dbReference type="InterPro" id="IPR016197">
    <property type="entry name" value="Chromo-like_dom_sf"/>
</dbReference>
<evidence type="ECO:0000313" key="4">
    <source>
        <dbReference type="Proteomes" id="UP000018721"/>
    </source>
</evidence>
<dbReference type="EMBL" id="ANIZ01001270">
    <property type="protein sequence ID" value="ETI48473.1"/>
    <property type="molecule type" value="Genomic_DNA"/>
</dbReference>
<dbReference type="SUPFAM" id="SSF54160">
    <property type="entry name" value="Chromo domain-like"/>
    <property type="match status" value="1"/>
</dbReference>
<feature type="compositionally biased region" description="Basic residues" evidence="1">
    <location>
        <begin position="55"/>
        <end position="69"/>
    </location>
</feature>
<feature type="domain" description="Chromo" evidence="2">
    <location>
        <begin position="1"/>
        <end position="46"/>
    </location>
</feature>
<dbReference type="InterPro" id="IPR000953">
    <property type="entry name" value="Chromo/chromo_shadow_dom"/>
</dbReference>
<dbReference type="Gene3D" id="2.40.50.40">
    <property type="match status" value="1"/>
</dbReference>
<sequence length="87" mass="10347">WQVQVKWLGLNELENTWESYASLQTDVPVLLGRYCETHKEEPQFAEVLRPVSRQPRARRPSSRQSRSRHSTPQPARPARPKRSRERR</sequence>